<dbReference type="RefSeq" id="WP_093387200.1">
    <property type="nucleotide sequence ID" value="NZ_FOTW01000009.1"/>
</dbReference>
<gene>
    <name evidence="1" type="ORF">SAMN02982985_02084</name>
</gene>
<dbReference type="InterPro" id="IPR019587">
    <property type="entry name" value="Polyketide_cyclase/dehydratase"/>
</dbReference>
<name>A0A1I4LPU7_9BURK</name>
<dbReference type="OrthoDB" id="9807923at2"/>
<proteinExistence type="predicted"/>
<dbReference type="Gene3D" id="3.30.530.20">
    <property type="match status" value="1"/>
</dbReference>
<accession>A0A1I4LPU7</accession>
<dbReference type="SUPFAM" id="SSF55961">
    <property type="entry name" value="Bet v1-like"/>
    <property type="match status" value="1"/>
</dbReference>
<evidence type="ECO:0000313" key="1">
    <source>
        <dbReference type="EMBL" id="SFL92931.1"/>
    </source>
</evidence>
<protein>
    <submittedName>
        <fullName evidence="1">Polyketide cyclase / dehydrase and lipid transport</fullName>
    </submittedName>
</protein>
<dbReference type="Proteomes" id="UP000199470">
    <property type="component" value="Unassembled WGS sequence"/>
</dbReference>
<keyword evidence="2" id="KW-1185">Reference proteome</keyword>
<sequence length="175" mass="19146">MLKKTAIAVVVLIALVLFAAALQPNSFRVQRSATIKAAPEKIMPLISDFHNWTTWSPWEKLDPAMRRTFSGAAREQGAVYSWEGNDKVGAGRMEIVALAAPTRAQIKLDFLKPFESHNTTEFLLTPQGGQTVVTWTMSGPASFVTKLMGLVTSMDSMIGKDFETGLANMKVAAEQ</sequence>
<organism evidence="1 2">
    <name type="scientific">Rugamonas rubra</name>
    <dbReference type="NCBI Taxonomy" id="758825"/>
    <lineage>
        <taxon>Bacteria</taxon>
        <taxon>Pseudomonadati</taxon>
        <taxon>Pseudomonadota</taxon>
        <taxon>Betaproteobacteria</taxon>
        <taxon>Burkholderiales</taxon>
        <taxon>Oxalobacteraceae</taxon>
        <taxon>Telluria group</taxon>
        <taxon>Rugamonas</taxon>
    </lineage>
</organism>
<dbReference type="STRING" id="758825.SAMN02982985_02084"/>
<dbReference type="CDD" id="cd07818">
    <property type="entry name" value="SRPBCC_1"/>
    <property type="match status" value="1"/>
</dbReference>
<dbReference type="EMBL" id="FOTW01000009">
    <property type="protein sequence ID" value="SFL92931.1"/>
    <property type="molecule type" value="Genomic_DNA"/>
</dbReference>
<dbReference type="Pfam" id="PF10604">
    <property type="entry name" value="Polyketide_cyc2"/>
    <property type="match status" value="1"/>
</dbReference>
<dbReference type="InterPro" id="IPR023393">
    <property type="entry name" value="START-like_dom_sf"/>
</dbReference>
<reference evidence="1 2" key="1">
    <citation type="submission" date="2016-10" db="EMBL/GenBank/DDBJ databases">
        <authorList>
            <person name="de Groot N.N."/>
        </authorList>
    </citation>
    <scope>NUCLEOTIDE SEQUENCE [LARGE SCALE GENOMIC DNA]</scope>
    <source>
        <strain evidence="1 2">ATCC 43154</strain>
    </source>
</reference>
<dbReference type="AlphaFoldDB" id="A0A1I4LPU7"/>
<evidence type="ECO:0000313" key="2">
    <source>
        <dbReference type="Proteomes" id="UP000199470"/>
    </source>
</evidence>